<protein>
    <recommendedName>
        <fullName evidence="5">Reelin domain-containing protein</fullName>
    </recommendedName>
</protein>
<evidence type="ECO:0000313" key="4">
    <source>
        <dbReference type="Proteomes" id="UP000320333"/>
    </source>
</evidence>
<feature type="compositionally biased region" description="Low complexity" evidence="1">
    <location>
        <begin position="197"/>
        <end position="241"/>
    </location>
</feature>
<feature type="compositionally biased region" description="Basic and acidic residues" evidence="1">
    <location>
        <begin position="242"/>
        <end position="272"/>
    </location>
</feature>
<organism evidence="3 4">
    <name type="scientific">Chytriomyces confervae</name>
    <dbReference type="NCBI Taxonomy" id="246404"/>
    <lineage>
        <taxon>Eukaryota</taxon>
        <taxon>Fungi</taxon>
        <taxon>Fungi incertae sedis</taxon>
        <taxon>Chytridiomycota</taxon>
        <taxon>Chytridiomycota incertae sedis</taxon>
        <taxon>Chytridiomycetes</taxon>
        <taxon>Chytridiales</taxon>
        <taxon>Chytriomycetaceae</taxon>
        <taxon>Chytriomyces</taxon>
    </lineage>
</organism>
<feature type="signal peptide" evidence="2">
    <location>
        <begin position="1"/>
        <end position="18"/>
    </location>
</feature>
<reference evidence="3 4" key="1">
    <citation type="journal article" date="2019" name="Sci. Rep.">
        <title>Comparative genomics of chytrid fungi reveal insights into the obligate biotrophic and pathogenic lifestyle of Synchytrium endobioticum.</title>
        <authorList>
            <person name="van de Vossenberg B.T.L.H."/>
            <person name="Warris S."/>
            <person name="Nguyen H.D.T."/>
            <person name="van Gent-Pelzer M.P.E."/>
            <person name="Joly D.L."/>
            <person name="van de Geest H.C."/>
            <person name="Bonants P.J.M."/>
            <person name="Smith D.S."/>
            <person name="Levesque C.A."/>
            <person name="van der Lee T.A.J."/>
        </authorList>
    </citation>
    <scope>NUCLEOTIDE SEQUENCE [LARGE SCALE GENOMIC DNA]</scope>
    <source>
        <strain evidence="3 4">CBS 675.73</strain>
    </source>
</reference>
<feature type="compositionally biased region" description="Low complexity" evidence="1">
    <location>
        <begin position="273"/>
        <end position="282"/>
    </location>
</feature>
<keyword evidence="4" id="KW-1185">Reference proteome</keyword>
<evidence type="ECO:0000256" key="2">
    <source>
        <dbReference type="SAM" id="SignalP"/>
    </source>
</evidence>
<sequence>MQLIQSISLLTLAVSTIAFPNGAPRCKITESIIAAGHKLQQGNLGLVLQLPATYTPGGAAIPITVAAANGGAVSFAGVLAYMTPGTVMDSSFTAVPVGTVNVPNAGGIKQHVGSFTNLGAQNLRAQTPAVCTSQNVANDNDASTITHSQPLTAQTPFTIMWTPPANDAGPVTVNMVISSGSSRSPWQIVPSGQIQSTAGAGAATPANPATPAAPATPATGANNGNTQAGNGNNAAASAAAKAAEEKAKEAAKQAEDKAKQAKENAEREKEQKAQQGAEQAKQAAEKAKQEAERAKQAKENEERAKADKARQDAERAKQEQEAKEKAEKAKAERKQRR</sequence>
<dbReference type="STRING" id="246404.A0A507FP16"/>
<name>A0A507FP16_9FUNG</name>
<dbReference type="AlphaFoldDB" id="A0A507FP16"/>
<evidence type="ECO:0000256" key="1">
    <source>
        <dbReference type="SAM" id="MobiDB-lite"/>
    </source>
</evidence>
<proteinExistence type="predicted"/>
<gene>
    <name evidence="3" type="ORF">CcCBS67573_g00734</name>
</gene>
<accession>A0A507FP16</accession>
<keyword evidence="2" id="KW-0732">Signal</keyword>
<feature type="region of interest" description="Disordered" evidence="1">
    <location>
        <begin position="194"/>
        <end position="337"/>
    </location>
</feature>
<feature type="compositionally biased region" description="Basic and acidic residues" evidence="1">
    <location>
        <begin position="283"/>
        <end position="337"/>
    </location>
</feature>
<feature type="chain" id="PRO_5021307751" description="Reelin domain-containing protein" evidence="2">
    <location>
        <begin position="19"/>
        <end position="337"/>
    </location>
</feature>
<dbReference type="EMBL" id="QEAP01000011">
    <property type="protein sequence ID" value="TPX78003.1"/>
    <property type="molecule type" value="Genomic_DNA"/>
</dbReference>
<dbReference type="Proteomes" id="UP000320333">
    <property type="component" value="Unassembled WGS sequence"/>
</dbReference>
<evidence type="ECO:0008006" key="5">
    <source>
        <dbReference type="Google" id="ProtNLM"/>
    </source>
</evidence>
<evidence type="ECO:0000313" key="3">
    <source>
        <dbReference type="EMBL" id="TPX78003.1"/>
    </source>
</evidence>
<dbReference type="OrthoDB" id="2157874at2759"/>
<comment type="caution">
    <text evidence="3">The sequence shown here is derived from an EMBL/GenBank/DDBJ whole genome shotgun (WGS) entry which is preliminary data.</text>
</comment>